<accession>A0AAE0C0M6</accession>
<dbReference type="AlphaFoldDB" id="A0AAE0C0M6"/>
<feature type="compositionally biased region" description="Basic and acidic residues" evidence="3">
    <location>
        <begin position="331"/>
        <end position="340"/>
    </location>
</feature>
<dbReference type="PROSITE" id="PS50011">
    <property type="entry name" value="PROTEIN_KINASE_DOM"/>
    <property type="match status" value="1"/>
</dbReference>
<dbReference type="GO" id="GO:0005524">
    <property type="term" value="F:ATP binding"/>
    <property type="evidence" value="ECO:0007669"/>
    <property type="project" value="UniProtKB-KW"/>
</dbReference>
<gene>
    <name evidence="5" type="ORF">CYMTET_44840</name>
</gene>
<evidence type="ECO:0000259" key="4">
    <source>
        <dbReference type="PROSITE" id="PS50011"/>
    </source>
</evidence>
<dbReference type="SUPFAM" id="SSF56112">
    <property type="entry name" value="Protein kinase-like (PK-like)"/>
    <property type="match status" value="1"/>
</dbReference>
<feature type="compositionally biased region" description="Low complexity" evidence="3">
    <location>
        <begin position="219"/>
        <end position="236"/>
    </location>
</feature>
<dbReference type="Gene3D" id="1.10.510.10">
    <property type="entry name" value="Transferase(Phosphotransferase) domain 1"/>
    <property type="match status" value="1"/>
</dbReference>
<dbReference type="Gene3D" id="3.30.200.20">
    <property type="entry name" value="Phosphorylase Kinase, domain 1"/>
    <property type="match status" value="1"/>
</dbReference>
<feature type="region of interest" description="Disordered" evidence="3">
    <location>
        <begin position="75"/>
        <end position="484"/>
    </location>
</feature>
<dbReference type="InterPro" id="IPR036770">
    <property type="entry name" value="Ankyrin_rpt-contain_sf"/>
</dbReference>
<name>A0AAE0C0M6_9CHLO</name>
<protein>
    <recommendedName>
        <fullName evidence="4">Protein kinase domain-containing protein</fullName>
    </recommendedName>
</protein>
<dbReference type="GO" id="GO:0004672">
    <property type="term" value="F:protein kinase activity"/>
    <property type="evidence" value="ECO:0007669"/>
    <property type="project" value="InterPro"/>
</dbReference>
<dbReference type="PANTHER" id="PTHR27001">
    <property type="entry name" value="OS01G0253100 PROTEIN"/>
    <property type="match status" value="1"/>
</dbReference>
<feature type="compositionally biased region" description="Low complexity" evidence="3">
    <location>
        <begin position="144"/>
        <end position="153"/>
    </location>
</feature>
<evidence type="ECO:0000313" key="6">
    <source>
        <dbReference type="Proteomes" id="UP001190700"/>
    </source>
</evidence>
<evidence type="ECO:0000256" key="3">
    <source>
        <dbReference type="SAM" id="MobiDB-lite"/>
    </source>
</evidence>
<keyword evidence="2" id="KW-0067">ATP-binding</keyword>
<sequence length="935" mass="98439">MEVSLLCLVRPESVMNLCHGGGGWTAGGHLEAVRLLCNSGARLGARDDKGATPMLMASQAGKMDVIRILHKCADSPGKAEEKKRRLSSSRQGSPALSKYASSSSLASPGKVKTSDTPPSAEWKPVKSAVRRLSHQPQPVLGLTPSPSSASMPRASHRRTVGPSISSGAASPGGARPPPAATPMMQATADAVAESLEREHAGVRATSTNSSQSTHIRQFAEASAAAADGAEGTACAESSPSANKGSPPDRAASADAGLIGNRHTEGAEGARHELSRLPEASPTPLPVTPRQVTPLPVTPLVTPLSAADSAGGAGSGSLWSHSGGIGRGSKVRLWEEEERRGSLGAGEASVRMPPPELSASASVSSSGTSERPHSVPPIAHQVRSIESLRRMSDLEEPNSPLSVASSNTGEDRAGGNEGEGGHRRWQSWEGGTPQSARERGNAADALRAAEEGPGAEPGRGQELPGNMWNNPLYSKPRGSSSSAPKIDAMSPLVVAALSPRRDEANASWRVGAMPKDGKETDGAQLAQLKLEEKEATKVAEEQEEEEDFNIAERAPTTPTSIWPSGFQLSWDDVLRGTDNLADDNLISSGPCGRVYRGDLPGFGMVAVRVIPEGTLKRFPTGSLHQLRMQLCCYYHPNVVQVLGSVEYMGAKDTSGKRQTGGCLITEYVPGGTLQERICATGSKAMSWNHRLMLAMDLASAVAYLQAEKGGPLQSVHGRIKPANVLIDALGRAKLADFGLARLRTATAGRVLGVPHNDSTPRQSAVHQTGGVQGRHADLEALSYLPPEVLMGETIGMKADTYSFGLLCAVLLTGCSVLEAHSKVNRWCDSGDAEDIADPNAGAWPPECVHSLLALITACIREDAAQRLSMQEARIQLEKVMSIFVGLDFWITYSSISPRMACCGTQSEIMHQTVSFVCGDGNDPRDQNSNAQQCAIA</sequence>
<proteinExistence type="predicted"/>
<feature type="compositionally biased region" description="Low complexity" evidence="3">
    <location>
        <begin position="287"/>
        <end position="321"/>
    </location>
</feature>
<keyword evidence="6" id="KW-1185">Reference proteome</keyword>
<evidence type="ECO:0000313" key="5">
    <source>
        <dbReference type="EMBL" id="KAK3245599.1"/>
    </source>
</evidence>
<dbReference type="Gene3D" id="1.25.40.20">
    <property type="entry name" value="Ankyrin repeat-containing domain"/>
    <property type="match status" value="1"/>
</dbReference>
<feature type="domain" description="Protein kinase" evidence="4">
    <location>
        <begin position="579"/>
        <end position="883"/>
    </location>
</feature>
<evidence type="ECO:0000256" key="1">
    <source>
        <dbReference type="ARBA" id="ARBA00022741"/>
    </source>
</evidence>
<dbReference type="PANTHER" id="PTHR27001:SF931">
    <property type="entry name" value="OS11G0664100 PROTEIN"/>
    <property type="match status" value="1"/>
</dbReference>
<organism evidence="5 6">
    <name type="scientific">Cymbomonas tetramitiformis</name>
    <dbReference type="NCBI Taxonomy" id="36881"/>
    <lineage>
        <taxon>Eukaryota</taxon>
        <taxon>Viridiplantae</taxon>
        <taxon>Chlorophyta</taxon>
        <taxon>Pyramimonadophyceae</taxon>
        <taxon>Pyramimonadales</taxon>
        <taxon>Pyramimonadaceae</taxon>
        <taxon>Cymbomonas</taxon>
    </lineage>
</organism>
<dbReference type="Proteomes" id="UP001190700">
    <property type="component" value="Unassembled WGS sequence"/>
</dbReference>
<evidence type="ECO:0000256" key="2">
    <source>
        <dbReference type="ARBA" id="ARBA00022840"/>
    </source>
</evidence>
<comment type="caution">
    <text evidence="5">The sequence shown here is derived from an EMBL/GenBank/DDBJ whole genome shotgun (WGS) entry which is preliminary data.</text>
</comment>
<feature type="compositionally biased region" description="Low complexity" evidence="3">
    <location>
        <begin position="92"/>
        <end position="110"/>
    </location>
</feature>
<feature type="compositionally biased region" description="Basic and acidic residues" evidence="3">
    <location>
        <begin position="408"/>
        <end position="421"/>
    </location>
</feature>
<dbReference type="SUPFAM" id="SSF48403">
    <property type="entry name" value="Ankyrin repeat"/>
    <property type="match status" value="1"/>
</dbReference>
<keyword evidence="1" id="KW-0547">Nucleotide-binding</keyword>
<feature type="compositionally biased region" description="Basic and acidic residues" evidence="3">
    <location>
        <begin position="261"/>
        <end position="275"/>
    </location>
</feature>
<feature type="compositionally biased region" description="Low complexity" evidence="3">
    <location>
        <begin position="450"/>
        <end position="459"/>
    </location>
</feature>
<feature type="compositionally biased region" description="Polar residues" evidence="3">
    <location>
        <begin position="204"/>
        <end position="215"/>
    </location>
</feature>
<dbReference type="InterPro" id="IPR011009">
    <property type="entry name" value="Kinase-like_dom_sf"/>
</dbReference>
<feature type="compositionally biased region" description="Polar residues" evidence="3">
    <location>
        <begin position="398"/>
        <end position="407"/>
    </location>
</feature>
<reference evidence="5 6" key="1">
    <citation type="journal article" date="2015" name="Genome Biol. Evol.">
        <title>Comparative Genomics of a Bacterivorous Green Alga Reveals Evolutionary Causalities and Consequences of Phago-Mixotrophic Mode of Nutrition.</title>
        <authorList>
            <person name="Burns J.A."/>
            <person name="Paasch A."/>
            <person name="Narechania A."/>
            <person name="Kim E."/>
        </authorList>
    </citation>
    <scope>NUCLEOTIDE SEQUENCE [LARGE SCALE GENOMIC DNA]</scope>
    <source>
        <strain evidence="5 6">PLY_AMNH</strain>
    </source>
</reference>
<feature type="compositionally biased region" description="Polar residues" evidence="3">
    <location>
        <begin position="466"/>
        <end position="482"/>
    </location>
</feature>
<feature type="compositionally biased region" description="Low complexity" evidence="3">
    <location>
        <begin position="161"/>
        <end position="173"/>
    </location>
</feature>
<dbReference type="Pfam" id="PF00069">
    <property type="entry name" value="Pkinase"/>
    <property type="match status" value="1"/>
</dbReference>
<feature type="region of interest" description="Disordered" evidence="3">
    <location>
        <begin position="532"/>
        <end position="556"/>
    </location>
</feature>
<dbReference type="GO" id="GO:0005886">
    <property type="term" value="C:plasma membrane"/>
    <property type="evidence" value="ECO:0007669"/>
    <property type="project" value="TreeGrafter"/>
</dbReference>
<dbReference type="InterPro" id="IPR000719">
    <property type="entry name" value="Prot_kinase_dom"/>
</dbReference>
<dbReference type="EMBL" id="LGRX02030507">
    <property type="protein sequence ID" value="KAK3245599.1"/>
    <property type="molecule type" value="Genomic_DNA"/>
</dbReference>